<feature type="compositionally biased region" description="Low complexity" evidence="2">
    <location>
        <begin position="1"/>
        <end position="14"/>
    </location>
</feature>
<evidence type="ECO:0000256" key="3">
    <source>
        <dbReference type="SAM" id="Phobius"/>
    </source>
</evidence>
<feature type="region of interest" description="Disordered" evidence="2">
    <location>
        <begin position="1"/>
        <end position="43"/>
    </location>
</feature>
<gene>
    <name evidence="5" type="ORF">CXQ85_005042</name>
</gene>
<dbReference type="InterPro" id="IPR039373">
    <property type="entry name" value="Peptidase_M28B"/>
</dbReference>
<keyword evidence="1" id="KW-0378">Hydrolase</keyword>
<evidence type="ECO:0000256" key="1">
    <source>
        <dbReference type="RuleBase" id="RU361240"/>
    </source>
</evidence>
<dbReference type="EC" id="3.4.-.-" evidence="1"/>
<dbReference type="EMBL" id="PKFO01000008">
    <property type="protein sequence ID" value="PVH22473.1"/>
    <property type="molecule type" value="Genomic_DNA"/>
</dbReference>
<dbReference type="STRING" id="45357.A0A2V1AYP6"/>
<dbReference type="RefSeq" id="XP_025343413.1">
    <property type="nucleotide sequence ID" value="XM_025488646.1"/>
</dbReference>
<dbReference type="GeneID" id="37010372"/>
<keyword evidence="1" id="KW-0862">Zinc</keyword>
<name>A0A2V1AYP6_9ASCO</name>
<evidence type="ECO:0000259" key="4">
    <source>
        <dbReference type="Pfam" id="PF04389"/>
    </source>
</evidence>
<dbReference type="GO" id="GO:0004180">
    <property type="term" value="F:carboxypeptidase activity"/>
    <property type="evidence" value="ECO:0007669"/>
    <property type="project" value="TreeGrafter"/>
</dbReference>
<keyword evidence="1" id="KW-0645">Protease</keyword>
<dbReference type="Pfam" id="PF04389">
    <property type="entry name" value="Peptidase_M28"/>
    <property type="match status" value="1"/>
</dbReference>
<dbReference type="SUPFAM" id="SSF53187">
    <property type="entry name" value="Zn-dependent exopeptidases"/>
    <property type="match status" value="1"/>
</dbReference>
<dbReference type="GO" id="GO:0046872">
    <property type="term" value="F:metal ion binding"/>
    <property type="evidence" value="ECO:0007669"/>
    <property type="project" value="UniProtKB-KW"/>
</dbReference>
<dbReference type="Gene3D" id="3.40.630.10">
    <property type="entry name" value="Zn peptidases"/>
    <property type="match status" value="1"/>
</dbReference>
<keyword evidence="3" id="KW-1133">Transmembrane helix</keyword>
<dbReference type="GO" id="GO:0006508">
    <property type="term" value="P:proteolysis"/>
    <property type="evidence" value="ECO:0007669"/>
    <property type="project" value="UniProtKB-KW"/>
</dbReference>
<dbReference type="PANTHER" id="PTHR10404">
    <property type="entry name" value="N-ACETYLATED-ALPHA-LINKED ACIDIC DIPEPTIDASE"/>
    <property type="match status" value="1"/>
</dbReference>
<dbReference type="VEuPathDB" id="FungiDB:CXQ85_005042"/>
<dbReference type="Proteomes" id="UP000244309">
    <property type="component" value="Unassembled WGS sequence"/>
</dbReference>
<dbReference type="OrthoDB" id="5841748at2759"/>
<dbReference type="InterPro" id="IPR046450">
    <property type="entry name" value="PA_dom_sf"/>
</dbReference>
<reference evidence="5 6" key="1">
    <citation type="submission" date="2017-12" db="EMBL/GenBank/DDBJ databases">
        <title>Genome Sequence of a Multidrug-Resistant Candida haemulonii Isolate from a Patient with Chronic Leg Ulcers in Israel.</title>
        <authorList>
            <person name="Chow N.A."/>
            <person name="Gade L."/>
            <person name="Batra D."/>
            <person name="Rowe L.A."/>
            <person name="Ben-Ami R."/>
            <person name="Loparev V.N."/>
            <person name="Litvintseva A.P."/>
        </authorList>
    </citation>
    <scope>NUCLEOTIDE SEQUENCE [LARGE SCALE GENOMIC DNA]</scope>
    <source>
        <strain evidence="5 6">B11899</strain>
    </source>
</reference>
<organism evidence="5 6">
    <name type="scientific">Candidozyma haemuli</name>
    <dbReference type="NCBI Taxonomy" id="45357"/>
    <lineage>
        <taxon>Eukaryota</taxon>
        <taxon>Fungi</taxon>
        <taxon>Dikarya</taxon>
        <taxon>Ascomycota</taxon>
        <taxon>Saccharomycotina</taxon>
        <taxon>Pichiomycetes</taxon>
        <taxon>Metschnikowiaceae</taxon>
        <taxon>Candidozyma</taxon>
    </lineage>
</organism>
<keyword evidence="1" id="KW-0479">Metal-binding</keyword>
<evidence type="ECO:0000256" key="2">
    <source>
        <dbReference type="SAM" id="MobiDB-lite"/>
    </source>
</evidence>
<keyword evidence="3" id="KW-0472">Membrane</keyword>
<protein>
    <recommendedName>
        <fullName evidence="1">Peptide hydrolase</fullName>
        <ecNumber evidence="1">3.4.-.-</ecNumber>
    </recommendedName>
</protein>
<evidence type="ECO:0000313" key="6">
    <source>
        <dbReference type="Proteomes" id="UP000244309"/>
    </source>
</evidence>
<feature type="transmembrane region" description="Helical" evidence="3">
    <location>
        <begin position="58"/>
        <end position="77"/>
    </location>
</feature>
<dbReference type="AlphaFoldDB" id="A0A2V1AYP6"/>
<keyword evidence="3" id="KW-0812">Transmembrane</keyword>
<sequence length="821" mass="93023">MSEQSPLLESSSLQRYGEEPSGRLENEGSSPDTTVGEESIKPSPSFKAKQKQFLRKRFWWFCIFGLLAFIVLQLSFLPRTSLNRDFRRWHDLHLTQTDLKRIFLAQLKIGRPDDTGVTNEEHIGEWLRNFTSIHSQKGVVLADGKYPELASFVEQKFYRLGFSTSSHEYELPQSLRLPKSSKIELFDSESHRILYSADLAEVTDSWRFKHKTTPAFFPFSSVGSVTGDFVYVHGGTPKDYALLESNGIAVADKIALIASSESRDFSVTDRVDYALFQGCLAAVVIGSDDFKSTVSRNYKPADIPDVQMRVPASYKAISPILEALGPGTGNFSQWRFSPLSHSLRLKVTSEAGGYAQSAKVVIGSIKGVMNDGEIIIGASRDSLTSLNPSSGHAIMLEVMRAFKRLRNLGWKPLRTIRFVSWDASRSGQLGARAALQDAEVFPENMPLLAYINLDEDVVTGSHFSVDSSPLLNHIIKQVAEIVPVSKNSTSYKRVVKPSVEDTPSDEDDDDNETSLYHYWRKESGANINNVLGDVFTSKDAGVFQFKGDTPVINFKFSESSQHNESTYVPESDHYSYSWLQDIDPNLDLHGSLVRFLGLLVLSLEEREVVDYRLEPYLDLAQKRFDLFKEQMSKQLEEWKTEKIDTYLLEKSAILKDILDNRKSATVFSPGYWSNADEEVTLADVLTQFGKLIKDAGAQSLIFDAYNHDVENLLTEDYPWYKMLKKVHIYAKFKVTNYKLLRVEKDLAATDDDIEYGGDMVKRHFMYEAPVKNGVCYSDKEKEQRGAFAGFFRAVEEGDLEQLIKLIVIRYEHLHVIHKKIQ</sequence>
<comment type="caution">
    <text evidence="5">The sequence shown here is derived from an EMBL/GenBank/DDBJ whole genome shotgun (WGS) entry which is preliminary data.</text>
</comment>
<dbReference type="Gene3D" id="3.50.30.30">
    <property type="match status" value="1"/>
</dbReference>
<feature type="domain" description="Peptidase M28" evidence="4">
    <location>
        <begin position="389"/>
        <end position="505"/>
    </location>
</feature>
<dbReference type="SUPFAM" id="SSF52025">
    <property type="entry name" value="PA domain"/>
    <property type="match status" value="1"/>
</dbReference>
<comment type="similarity">
    <text evidence="1">Belongs to the peptidase M28 family.</text>
</comment>
<accession>A0A2V1AYP6</accession>
<dbReference type="InterPro" id="IPR007484">
    <property type="entry name" value="Peptidase_M28"/>
</dbReference>
<feature type="compositionally biased region" description="Basic and acidic residues" evidence="2">
    <location>
        <begin position="16"/>
        <end position="26"/>
    </location>
</feature>
<dbReference type="PANTHER" id="PTHR10404:SF46">
    <property type="entry name" value="VACUOLAR PROTEIN SORTING-ASSOCIATED PROTEIN 70"/>
    <property type="match status" value="1"/>
</dbReference>
<keyword evidence="6" id="KW-1185">Reference proteome</keyword>
<proteinExistence type="inferred from homology"/>
<evidence type="ECO:0000313" key="5">
    <source>
        <dbReference type="EMBL" id="PVH22473.1"/>
    </source>
</evidence>